<evidence type="ECO:0000256" key="1">
    <source>
        <dbReference type="SAM" id="Phobius"/>
    </source>
</evidence>
<gene>
    <name evidence="2" type="ORF">B843_05780</name>
</gene>
<reference evidence="2 3" key="1">
    <citation type="submission" date="2013-02" db="EMBL/GenBank/DDBJ databases">
        <title>The complete genome sequence of Corynebacterium vitaeruminis DSM 20294.</title>
        <authorList>
            <person name="Ruckert C."/>
            <person name="Albersmeier A."/>
            <person name="Kalinowski J."/>
        </authorList>
    </citation>
    <scope>NUCLEOTIDE SEQUENCE [LARGE SCALE GENOMIC DNA]</scope>
    <source>
        <strain evidence="3">ATCC 10234</strain>
    </source>
</reference>
<feature type="transmembrane region" description="Helical" evidence="1">
    <location>
        <begin position="146"/>
        <end position="164"/>
    </location>
</feature>
<keyword evidence="1" id="KW-0812">Transmembrane</keyword>
<organism evidence="2 3">
    <name type="scientific">Corynebacterium vitaeruminis DSM 20294</name>
    <dbReference type="NCBI Taxonomy" id="1224164"/>
    <lineage>
        <taxon>Bacteria</taxon>
        <taxon>Bacillati</taxon>
        <taxon>Actinomycetota</taxon>
        <taxon>Actinomycetes</taxon>
        <taxon>Mycobacteriales</taxon>
        <taxon>Corynebacteriaceae</taxon>
        <taxon>Corynebacterium</taxon>
    </lineage>
</organism>
<evidence type="ECO:0008006" key="4">
    <source>
        <dbReference type="Google" id="ProtNLM"/>
    </source>
</evidence>
<protein>
    <recommendedName>
        <fullName evidence="4">Beta-carotene 15,15'-monooxygenase</fullName>
    </recommendedName>
</protein>
<feature type="transmembrane region" description="Helical" evidence="1">
    <location>
        <begin position="114"/>
        <end position="134"/>
    </location>
</feature>
<feature type="transmembrane region" description="Helical" evidence="1">
    <location>
        <begin position="277"/>
        <end position="299"/>
    </location>
</feature>
<dbReference type="STRING" id="1224164.B843_05780"/>
<proteinExistence type="predicted"/>
<sequence>MSTLDIRDRSLAARGWWHTAVALIMLGWLAAGIAIAVARWLGADLSWWLAVHSFTLGVVTTALFTYMTHFTEALTRTASTGYAGVAARVVLVQLGLAALIAGGAGNTWTPTADIGATLVLVATGSQIVVTVVRLRGSLAGTFAVTVPFYVVGAGFMVWAIGLAIGASHGAGSYNLVIAAHSRAMIWGLVLLAMEATVVTLLPTLTGTPISAAARSRCGRALTVHALALGAAEIALLLGQLALAGAALLLVAVAAAQLIVPVLSQLMGGRSRLSSAPLGVMAGLSWMLSLVVLDGLALATGFNPRAVTLLIAPALVGGGLVQTIVSVLQFLTPTLVGRGPAARERAQRTGAARLVLVNLGALTSLAAPDGDPRVLGLACMGLGLVWSFAAVARAVATQYRSA</sequence>
<feature type="transmembrane region" description="Helical" evidence="1">
    <location>
        <begin position="47"/>
        <end position="68"/>
    </location>
</feature>
<dbReference type="RefSeq" id="WP_025252574.1">
    <property type="nucleotide sequence ID" value="NZ_CP004353.1"/>
</dbReference>
<feature type="transmembrane region" description="Helical" evidence="1">
    <location>
        <begin position="20"/>
        <end position="41"/>
    </location>
</feature>
<feature type="transmembrane region" description="Helical" evidence="1">
    <location>
        <begin position="217"/>
        <end position="237"/>
    </location>
</feature>
<accession>W5XZY6</accession>
<dbReference type="Proteomes" id="UP000019222">
    <property type="component" value="Chromosome"/>
</dbReference>
<name>W5XZY6_9CORY</name>
<dbReference type="EMBL" id="CP004353">
    <property type="protein sequence ID" value="AHI22541.1"/>
    <property type="molecule type" value="Genomic_DNA"/>
</dbReference>
<dbReference type="HOGENOM" id="CLU_675636_0_0_11"/>
<feature type="transmembrane region" description="Helical" evidence="1">
    <location>
        <begin position="305"/>
        <end position="330"/>
    </location>
</feature>
<dbReference type="KEGG" id="cvt:B843_05780"/>
<dbReference type="eggNOG" id="COG4454">
    <property type="taxonomic scope" value="Bacteria"/>
</dbReference>
<feature type="transmembrane region" description="Helical" evidence="1">
    <location>
        <begin position="80"/>
        <end position="102"/>
    </location>
</feature>
<feature type="transmembrane region" description="Helical" evidence="1">
    <location>
        <begin position="184"/>
        <end position="205"/>
    </location>
</feature>
<keyword evidence="3" id="KW-1185">Reference proteome</keyword>
<dbReference type="AlphaFoldDB" id="W5XZY6"/>
<evidence type="ECO:0000313" key="2">
    <source>
        <dbReference type="EMBL" id="AHI22541.1"/>
    </source>
</evidence>
<keyword evidence="1" id="KW-1133">Transmembrane helix</keyword>
<keyword evidence="1" id="KW-0472">Membrane</keyword>
<dbReference type="PATRIC" id="fig|1224164.3.peg.1157"/>
<evidence type="ECO:0000313" key="3">
    <source>
        <dbReference type="Proteomes" id="UP000019222"/>
    </source>
</evidence>
<feature type="transmembrane region" description="Helical" evidence="1">
    <location>
        <begin position="373"/>
        <end position="395"/>
    </location>
</feature>